<name>A0AAD9K913_RIDPI</name>
<dbReference type="PANTHER" id="PTHR34927">
    <property type="entry name" value="IQ DOMAIN-CONTAINING PROTEIN K"/>
    <property type="match status" value="1"/>
</dbReference>
<sequence length="286" mass="33422">MIVEFEAKRSPPDDKAPAVETELINYDAATHHPVFFGPMHKRIGVDADLLKDFDVSQAHPASIGYAFMSKPPPSPLPPPPIPPDKDTCSPTDYLEHYIFPFLLPALEEMLKEAKKEKCFERKRTKFSSLDFLTVYLYKHNPLHTGTRDHVNELEDIPFVKEWWERQKYLESLERLRKIPRHALPKSLLWTEEEAIAIIQNYWRGYKVRREPEIQELRIWQREWRQETENIQKKVDSFWRRNMPDEPNDGLLADIDNASLDDSIGVNDNDNGTQEPDGVPEFSQSEV</sequence>
<dbReference type="InterPro" id="IPR043408">
    <property type="entry name" value="IQCK"/>
</dbReference>
<dbReference type="Proteomes" id="UP001209878">
    <property type="component" value="Unassembled WGS sequence"/>
</dbReference>
<evidence type="ECO:0008006" key="4">
    <source>
        <dbReference type="Google" id="ProtNLM"/>
    </source>
</evidence>
<reference evidence="2" key="1">
    <citation type="journal article" date="2023" name="Mol. Biol. Evol.">
        <title>Third-Generation Sequencing Reveals the Adaptive Role of the Epigenome in Three Deep-Sea Polychaetes.</title>
        <authorList>
            <person name="Perez M."/>
            <person name="Aroh O."/>
            <person name="Sun Y."/>
            <person name="Lan Y."/>
            <person name="Juniper S.K."/>
            <person name="Young C.R."/>
            <person name="Angers B."/>
            <person name="Qian P.Y."/>
        </authorList>
    </citation>
    <scope>NUCLEOTIDE SEQUENCE</scope>
    <source>
        <strain evidence="2">R07B-5</strain>
    </source>
</reference>
<dbReference type="EMBL" id="JAODUO010001306">
    <property type="protein sequence ID" value="KAK2166746.1"/>
    <property type="molecule type" value="Genomic_DNA"/>
</dbReference>
<dbReference type="PANTHER" id="PTHR34927:SF1">
    <property type="entry name" value="IQ DOMAIN-CONTAINING PROTEIN K"/>
    <property type="match status" value="1"/>
</dbReference>
<evidence type="ECO:0000313" key="2">
    <source>
        <dbReference type="EMBL" id="KAK2166746.1"/>
    </source>
</evidence>
<organism evidence="2 3">
    <name type="scientific">Ridgeia piscesae</name>
    <name type="common">Tubeworm</name>
    <dbReference type="NCBI Taxonomy" id="27915"/>
    <lineage>
        <taxon>Eukaryota</taxon>
        <taxon>Metazoa</taxon>
        <taxon>Spiralia</taxon>
        <taxon>Lophotrochozoa</taxon>
        <taxon>Annelida</taxon>
        <taxon>Polychaeta</taxon>
        <taxon>Sedentaria</taxon>
        <taxon>Canalipalpata</taxon>
        <taxon>Sabellida</taxon>
        <taxon>Siboglinidae</taxon>
        <taxon>Ridgeia</taxon>
    </lineage>
</organism>
<protein>
    <recommendedName>
        <fullName evidence="4">IQ domain-containing protein K</fullName>
    </recommendedName>
</protein>
<dbReference type="CDD" id="cd22969">
    <property type="entry name" value="DD_IQCK"/>
    <property type="match status" value="1"/>
</dbReference>
<dbReference type="Pfam" id="PF00612">
    <property type="entry name" value="IQ"/>
    <property type="match status" value="1"/>
</dbReference>
<proteinExistence type="predicted"/>
<feature type="region of interest" description="Disordered" evidence="1">
    <location>
        <begin position="248"/>
        <end position="286"/>
    </location>
</feature>
<dbReference type="PROSITE" id="PS50096">
    <property type="entry name" value="IQ"/>
    <property type="match status" value="1"/>
</dbReference>
<keyword evidence="3" id="KW-1185">Reference proteome</keyword>
<dbReference type="CDD" id="cd23767">
    <property type="entry name" value="IQCD"/>
    <property type="match status" value="1"/>
</dbReference>
<comment type="caution">
    <text evidence="2">The sequence shown here is derived from an EMBL/GenBank/DDBJ whole genome shotgun (WGS) entry which is preliminary data.</text>
</comment>
<accession>A0AAD9K913</accession>
<evidence type="ECO:0000313" key="3">
    <source>
        <dbReference type="Proteomes" id="UP001209878"/>
    </source>
</evidence>
<dbReference type="InterPro" id="IPR000048">
    <property type="entry name" value="IQ_motif_EF-hand-BS"/>
</dbReference>
<evidence type="ECO:0000256" key="1">
    <source>
        <dbReference type="SAM" id="MobiDB-lite"/>
    </source>
</evidence>
<gene>
    <name evidence="2" type="ORF">NP493_1308g01035</name>
</gene>
<dbReference type="AlphaFoldDB" id="A0AAD9K913"/>